<dbReference type="AlphaFoldDB" id="A0A0W8FBM1"/>
<gene>
    <name evidence="1" type="ORF">ASZ90_012018</name>
</gene>
<reference evidence="1" key="1">
    <citation type="journal article" date="2015" name="Proc. Natl. Acad. Sci. U.S.A.">
        <title>Networks of energetic and metabolic interactions define dynamics in microbial communities.</title>
        <authorList>
            <person name="Embree M."/>
            <person name="Liu J.K."/>
            <person name="Al-Bassam M.M."/>
            <person name="Zengler K."/>
        </authorList>
    </citation>
    <scope>NUCLEOTIDE SEQUENCE</scope>
</reference>
<accession>A0A0W8FBM1</accession>
<organism evidence="1">
    <name type="scientific">hydrocarbon metagenome</name>
    <dbReference type="NCBI Taxonomy" id="938273"/>
    <lineage>
        <taxon>unclassified sequences</taxon>
        <taxon>metagenomes</taxon>
        <taxon>ecological metagenomes</taxon>
    </lineage>
</organism>
<proteinExistence type="predicted"/>
<comment type="caution">
    <text evidence="1">The sequence shown here is derived from an EMBL/GenBank/DDBJ whole genome shotgun (WGS) entry which is preliminary data.</text>
</comment>
<name>A0A0W8FBM1_9ZZZZ</name>
<sequence length="227" mass="26070">MDNKYEILQAIREAKKHLGEGSDFRIADVMETMEGIAPFLDKEVIIGLKCKNCDSYARGSFPLSNDFWAVDENEHCHEKKTSLKNLNALKLAGCHQYSCQEREELMKLGQDILEEDLRPGFSDRKLYDRSKFASYSVDFRMLSNPGNICIEFGHLTDGGFTCSDIRLYIIKRLDPGFGEDASRKISEALKKGPVMALEANLQIRRQLDIDYVLEWIAKKRKMDIVYL</sequence>
<evidence type="ECO:0000313" key="1">
    <source>
        <dbReference type="EMBL" id="KUG18281.1"/>
    </source>
</evidence>
<protein>
    <submittedName>
        <fullName evidence="1">Uncharacterized protein</fullName>
    </submittedName>
</protein>
<dbReference type="EMBL" id="LNQE01001391">
    <property type="protein sequence ID" value="KUG18281.1"/>
    <property type="molecule type" value="Genomic_DNA"/>
</dbReference>